<comment type="subcellular location">
    <subcellularLocation>
        <location evidence="1">Cell membrane</location>
        <topology evidence="1">Multi-pass membrane protein</topology>
    </subcellularLocation>
</comment>
<evidence type="ECO:0000256" key="4">
    <source>
        <dbReference type="ARBA" id="ARBA00022989"/>
    </source>
</evidence>
<dbReference type="RefSeq" id="WP_220161390.1">
    <property type="nucleotide sequence ID" value="NZ_CP080507.1"/>
</dbReference>
<feature type="transmembrane region" description="Helical" evidence="7">
    <location>
        <begin position="429"/>
        <end position="451"/>
    </location>
</feature>
<feature type="transmembrane region" description="Helical" evidence="7">
    <location>
        <begin position="253"/>
        <end position="273"/>
    </location>
</feature>
<feature type="transmembrane region" description="Helical" evidence="7">
    <location>
        <begin position="527"/>
        <end position="547"/>
    </location>
</feature>
<dbReference type="AlphaFoldDB" id="A0A8F9TSL0"/>
<accession>A0A8F9TSL0</accession>
<dbReference type="KEGG" id="ole:K0B96_13380"/>
<feature type="coiled-coil region" evidence="6">
    <location>
        <begin position="631"/>
        <end position="658"/>
    </location>
</feature>
<evidence type="ECO:0000256" key="3">
    <source>
        <dbReference type="ARBA" id="ARBA00022692"/>
    </source>
</evidence>
<dbReference type="NCBIfam" id="TIGR00360">
    <property type="entry name" value="ComEC_N-term"/>
    <property type="match status" value="1"/>
</dbReference>
<gene>
    <name evidence="9" type="ORF">K0B96_13380</name>
</gene>
<evidence type="ECO:0000259" key="8">
    <source>
        <dbReference type="Pfam" id="PF03772"/>
    </source>
</evidence>
<dbReference type="PANTHER" id="PTHR30619">
    <property type="entry name" value="DNA INTERNALIZATION/COMPETENCE PROTEIN COMEC/REC2"/>
    <property type="match status" value="1"/>
</dbReference>
<keyword evidence="2" id="KW-1003">Cell membrane</keyword>
<evidence type="ECO:0000313" key="10">
    <source>
        <dbReference type="Proteomes" id="UP000825051"/>
    </source>
</evidence>
<keyword evidence="6" id="KW-0175">Coiled coil</keyword>
<keyword evidence="10" id="KW-1185">Reference proteome</keyword>
<keyword evidence="4 7" id="KW-1133">Transmembrane helix</keyword>
<name>A0A8F9TSL0_9BACT</name>
<dbReference type="GO" id="GO:0005886">
    <property type="term" value="C:plasma membrane"/>
    <property type="evidence" value="ECO:0007669"/>
    <property type="project" value="UniProtKB-SubCell"/>
</dbReference>
<feature type="transmembrane region" description="Helical" evidence="7">
    <location>
        <begin position="326"/>
        <end position="345"/>
    </location>
</feature>
<dbReference type="PANTHER" id="PTHR30619:SF1">
    <property type="entry name" value="RECOMBINATION PROTEIN 2"/>
    <property type="match status" value="1"/>
</dbReference>
<feature type="transmembrane region" description="Helical" evidence="7">
    <location>
        <begin position="398"/>
        <end position="423"/>
    </location>
</feature>
<feature type="transmembrane region" description="Helical" evidence="7">
    <location>
        <begin position="33"/>
        <end position="51"/>
    </location>
</feature>
<dbReference type="EMBL" id="CP080507">
    <property type="protein sequence ID" value="QYM78286.1"/>
    <property type="molecule type" value="Genomic_DNA"/>
</dbReference>
<keyword evidence="3 7" id="KW-0812">Transmembrane</keyword>
<feature type="transmembrane region" description="Helical" evidence="7">
    <location>
        <begin position="58"/>
        <end position="76"/>
    </location>
</feature>
<dbReference type="Pfam" id="PF03772">
    <property type="entry name" value="Competence"/>
    <property type="match status" value="1"/>
</dbReference>
<feature type="transmembrane region" description="Helical" evidence="7">
    <location>
        <begin position="280"/>
        <end position="296"/>
    </location>
</feature>
<sequence length="663" mass="71850">MPQSLGQRAPLLWLVLPFAAGLAVEKARDLAPLPWLFAGAATGTVLALVALRRGDRGWSVALMVTLFFAGAASYTLHRARLPAWDHLPPREATVTVRIDRVFAPKFPNRVSALATVTATSEPLRELAGQRVYCGFTIGKNEAPPLRSAEVEIIGVIETLPRNPPANTFDGYLANAGLNFRLTRGRLLREVRAAGAYPRFRARAEERFKKILGTGVADRQPALTAVLRAMMLGEKQELSDEQDALFMQSGTMHLFAISGLHIGVIALSLQLLLGLLRLPRLVAFSACLVALSLYVDITGAAPSAVRALLMVALWRAAALLRLPDNSLAALTTSALVVLLIAPMQLFSASFQMSYAILAALLLLGRPLAEHWQASWQPFRHLPEVTWSKAQRAITAGWRWLATIVAFGVASSLVSTVTGVLFFGLFTPGALVANLVCIPTAMVIIVGGFASLVSGLLGVAAWSALFNHAALTLLTLLDGAIRLWVKAPGVWQSAAFAEPWIGNVALAGLLLALLWGYATDWRWRRGGWLPPFVVAGLALALGVTFAPPAPPPAPAPKKPVRRPAKMVQVAPMKSAYELAMERLAKSDPDAGKPLTTEQKARLAEIDRLYKGKLAEREIFLKKQLNDVLADGKADEAEKVQQQLVSERARLEEERDGEKERVRRNG</sequence>
<keyword evidence="5 7" id="KW-0472">Membrane</keyword>
<organism evidence="9 10">
    <name type="scientific">Horticoccus luteus</name>
    <dbReference type="NCBI Taxonomy" id="2862869"/>
    <lineage>
        <taxon>Bacteria</taxon>
        <taxon>Pseudomonadati</taxon>
        <taxon>Verrucomicrobiota</taxon>
        <taxon>Opitutia</taxon>
        <taxon>Opitutales</taxon>
        <taxon>Opitutaceae</taxon>
        <taxon>Horticoccus</taxon>
    </lineage>
</organism>
<dbReference type="InterPro" id="IPR004477">
    <property type="entry name" value="ComEC_N"/>
</dbReference>
<evidence type="ECO:0000256" key="6">
    <source>
        <dbReference type="SAM" id="Coils"/>
    </source>
</evidence>
<dbReference type="Proteomes" id="UP000825051">
    <property type="component" value="Chromosome"/>
</dbReference>
<proteinExistence type="predicted"/>
<feature type="transmembrane region" description="Helical" evidence="7">
    <location>
        <begin position="498"/>
        <end position="515"/>
    </location>
</feature>
<feature type="domain" description="ComEC/Rec2-related protein" evidence="8">
    <location>
        <begin position="229"/>
        <end position="513"/>
    </location>
</feature>
<evidence type="ECO:0000313" key="9">
    <source>
        <dbReference type="EMBL" id="QYM78286.1"/>
    </source>
</evidence>
<evidence type="ECO:0000256" key="5">
    <source>
        <dbReference type="ARBA" id="ARBA00023136"/>
    </source>
</evidence>
<protein>
    <submittedName>
        <fullName evidence="9">ComEC/Rec2 family competence protein</fullName>
    </submittedName>
</protein>
<evidence type="ECO:0000256" key="2">
    <source>
        <dbReference type="ARBA" id="ARBA00022475"/>
    </source>
</evidence>
<evidence type="ECO:0000256" key="1">
    <source>
        <dbReference type="ARBA" id="ARBA00004651"/>
    </source>
</evidence>
<reference evidence="9" key="1">
    <citation type="submission" date="2021-08" db="EMBL/GenBank/DDBJ databases">
        <title>Genome of a novel bacterium of the phylum Verrucomicrobia, Oleiharenicola sp. KSB-15.</title>
        <authorList>
            <person name="Chung J.-H."/>
            <person name="Ahn J.-H."/>
            <person name="Yoon Y."/>
            <person name="Kim D.-Y."/>
            <person name="An S.-H."/>
            <person name="Park I."/>
            <person name="Yeon J."/>
        </authorList>
    </citation>
    <scope>NUCLEOTIDE SEQUENCE</scope>
    <source>
        <strain evidence="9">KSB-15</strain>
    </source>
</reference>
<evidence type="ECO:0000256" key="7">
    <source>
        <dbReference type="SAM" id="Phobius"/>
    </source>
</evidence>
<feature type="transmembrane region" description="Helical" evidence="7">
    <location>
        <begin position="463"/>
        <end position="483"/>
    </location>
</feature>
<dbReference type="InterPro" id="IPR052159">
    <property type="entry name" value="Competence_DNA_uptake"/>
</dbReference>